<feature type="transmembrane region" description="Helical" evidence="1">
    <location>
        <begin position="43"/>
        <end position="64"/>
    </location>
</feature>
<keyword evidence="1" id="KW-0812">Transmembrane</keyword>
<accession>A0ABS5IR70</accession>
<evidence type="ECO:0008006" key="4">
    <source>
        <dbReference type="Google" id="ProtNLM"/>
    </source>
</evidence>
<gene>
    <name evidence="2" type="ORF">KE274_15250</name>
</gene>
<evidence type="ECO:0000313" key="2">
    <source>
        <dbReference type="EMBL" id="MBS0025460.1"/>
    </source>
</evidence>
<keyword evidence="3" id="KW-1185">Reference proteome</keyword>
<dbReference type="RefSeq" id="WP_211545248.1">
    <property type="nucleotide sequence ID" value="NZ_JAGTUK010000004.1"/>
</dbReference>
<protein>
    <recommendedName>
        <fullName evidence="4">Major facilitator superfamily (MFS) profile domain-containing protein</fullName>
    </recommendedName>
</protein>
<comment type="caution">
    <text evidence="2">The sequence shown here is derived from an EMBL/GenBank/DDBJ whole genome shotgun (WGS) entry which is preliminary data.</text>
</comment>
<evidence type="ECO:0000313" key="3">
    <source>
        <dbReference type="Proteomes" id="UP000678243"/>
    </source>
</evidence>
<evidence type="ECO:0000256" key="1">
    <source>
        <dbReference type="SAM" id="Phobius"/>
    </source>
</evidence>
<dbReference type="Proteomes" id="UP000678243">
    <property type="component" value="Unassembled WGS sequence"/>
</dbReference>
<dbReference type="EMBL" id="JAGTUK010000004">
    <property type="protein sequence ID" value="MBS0025460.1"/>
    <property type="molecule type" value="Genomic_DNA"/>
</dbReference>
<organism evidence="2 3">
    <name type="scientific">Microbacterium paraoxydans</name>
    <dbReference type="NCBI Taxonomy" id="199592"/>
    <lineage>
        <taxon>Bacteria</taxon>
        <taxon>Bacillati</taxon>
        <taxon>Actinomycetota</taxon>
        <taxon>Actinomycetes</taxon>
        <taxon>Micrococcales</taxon>
        <taxon>Microbacteriaceae</taxon>
        <taxon>Microbacterium</taxon>
    </lineage>
</organism>
<sequence>MDQRPTRVVRPSGARITGWIATLFCAFLAGSNAALATEIGYRVFFLACGSMLVLAVISMIARWYRDARAAGREMDPPA</sequence>
<keyword evidence="1" id="KW-1133">Transmembrane helix</keyword>
<proteinExistence type="predicted"/>
<name>A0ABS5IR70_9MICO</name>
<reference evidence="2 3" key="1">
    <citation type="submission" date="2021-04" db="EMBL/GenBank/DDBJ databases">
        <title>Whole genome analysis of root endophytic bacterium Microbacterium paraoxydans ku-mp colonizing RP-bio226 rice variety.</title>
        <authorList>
            <person name="Ulaganathan K."/>
            <person name="Latha B."/>
        </authorList>
    </citation>
    <scope>NUCLEOTIDE SEQUENCE [LARGE SCALE GENOMIC DNA]</scope>
    <source>
        <strain evidence="3">ku-mp</strain>
    </source>
</reference>
<keyword evidence="1" id="KW-0472">Membrane</keyword>